<name>A0A2N7TUF8_9GAMM</name>
<keyword evidence="2" id="KW-1185">Reference proteome</keyword>
<comment type="caution">
    <text evidence="1">The sequence shown here is derived from an EMBL/GenBank/DDBJ whole genome shotgun (WGS) entry which is preliminary data.</text>
</comment>
<dbReference type="RefSeq" id="WP_102655726.1">
    <property type="nucleotide sequence ID" value="NZ_PNRF01000050.1"/>
</dbReference>
<dbReference type="EMBL" id="PNRF01000050">
    <property type="protein sequence ID" value="PMR71817.1"/>
    <property type="molecule type" value="Genomic_DNA"/>
</dbReference>
<dbReference type="AlphaFoldDB" id="A0A2N7TUF8"/>
<evidence type="ECO:0000313" key="1">
    <source>
        <dbReference type="EMBL" id="PMR71817.1"/>
    </source>
</evidence>
<accession>A0A2N7TUF8</accession>
<evidence type="ECO:0000313" key="2">
    <source>
        <dbReference type="Proteomes" id="UP000235803"/>
    </source>
</evidence>
<organism evidence="1 2">
    <name type="scientific">Billgrantia endophytica</name>
    <dbReference type="NCBI Taxonomy" id="2033802"/>
    <lineage>
        <taxon>Bacteria</taxon>
        <taxon>Pseudomonadati</taxon>
        <taxon>Pseudomonadota</taxon>
        <taxon>Gammaproteobacteria</taxon>
        <taxon>Oceanospirillales</taxon>
        <taxon>Halomonadaceae</taxon>
        <taxon>Billgrantia</taxon>
    </lineage>
</organism>
<reference evidence="1 2" key="1">
    <citation type="submission" date="2018-01" db="EMBL/GenBank/DDBJ databases">
        <title>Halomonas endophytica sp. nov., isolated from storage liquid in the stems of Populus euphratica.</title>
        <authorList>
            <person name="Chen C."/>
        </authorList>
    </citation>
    <scope>NUCLEOTIDE SEQUENCE [LARGE SCALE GENOMIC DNA]</scope>
    <source>
        <strain evidence="1 2">MC28</strain>
    </source>
</reference>
<dbReference type="Proteomes" id="UP000235803">
    <property type="component" value="Unassembled WGS sequence"/>
</dbReference>
<protein>
    <submittedName>
        <fullName evidence="1">Uncharacterized protein</fullName>
    </submittedName>
</protein>
<sequence length="81" mass="9536">MLLLNKDIELTVDFDGNFTREALRHLENAKLVYIEAGSVYFYSQKHDAYIYSSSIHINTVDEVVMEVLERILEHENKEKVF</sequence>
<proteinExistence type="predicted"/>
<gene>
    <name evidence="1" type="ORF">C1H69_23060</name>
</gene>